<name>A0A1M5CRJ6_9FLAO</name>
<gene>
    <name evidence="3" type="ORF">SAMN03080594_105166</name>
</gene>
<dbReference type="PANTHER" id="PTHR46268">
    <property type="entry name" value="STRESS RESPONSE PROTEIN NHAX"/>
    <property type="match status" value="1"/>
</dbReference>
<dbReference type="InterPro" id="IPR014729">
    <property type="entry name" value="Rossmann-like_a/b/a_fold"/>
</dbReference>
<dbReference type="OrthoDB" id="9788959at2"/>
<keyword evidence="4" id="KW-1185">Reference proteome</keyword>
<feature type="domain" description="UspA" evidence="2">
    <location>
        <begin position="148"/>
        <end position="271"/>
    </location>
</feature>
<comment type="similarity">
    <text evidence="1">Belongs to the universal stress protein A family.</text>
</comment>
<protein>
    <submittedName>
        <fullName evidence="3">Nucleotide-binding universal stress protein, UspA family</fullName>
    </submittedName>
</protein>
<dbReference type="Gene3D" id="3.40.50.620">
    <property type="entry name" value="HUPs"/>
    <property type="match status" value="2"/>
</dbReference>
<dbReference type="RefSeq" id="WP_072863033.1">
    <property type="nucleotide sequence ID" value="NZ_FQUX01000005.1"/>
</dbReference>
<reference evidence="4" key="1">
    <citation type="submission" date="2016-11" db="EMBL/GenBank/DDBJ databases">
        <authorList>
            <person name="Varghese N."/>
            <person name="Submissions S."/>
        </authorList>
    </citation>
    <scope>NUCLEOTIDE SEQUENCE [LARGE SCALE GENOMIC DNA]</scope>
    <source>
        <strain evidence="4">DSM 17539</strain>
    </source>
</reference>
<dbReference type="InterPro" id="IPR006015">
    <property type="entry name" value="Universal_stress_UspA"/>
</dbReference>
<proteinExistence type="inferred from homology"/>
<accession>A0A1M5CRJ6</accession>
<dbReference type="Pfam" id="PF00582">
    <property type="entry name" value="Usp"/>
    <property type="match status" value="2"/>
</dbReference>
<dbReference type="EMBL" id="FQUX01000005">
    <property type="protein sequence ID" value="SHF57370.1"/>
    <property type="molecule type" value="Genomic_DNA"/>
</dbReference>
<feature type="domain" description="UspA" evidence="2">
    <location>
        <begin position="1"/>
        <end position="140"/>
    </location>
</feature>
<evidence type="ECO:0000313" key="3">
    <source>
        <dbReference type="EMBL" id="SHF57370.1"/>
    </source>
</evidence>
<dbReference type="CDD" id="cd00293">
    <property type="entry name" value="USP-like"/>
    <property type="match status" value="2"/>
</dbReference>
<dbReference type="PRINTS" id="PR01438">
    <property type="entry name" value="UNVRSLSTRESS"/>
</dbReference>
<dbReference type="AlphaFoldDB" id="A0A1M5CRJ6"/>
<sequence length="273" mass="30637">MKKIIVPVDFSEQSENALKTAASIATKYGSEIFVLHMLELSEALVSSNEQAHYEQAVFLIKLAEKRFETFLEKPYLKGIKVTPIVKHHKVYSEVNAVAEKHQADLIVMGSRGTDGIKEIFVGSNAEKMVRNSNVPVLVIKDYIEGFEVKRFVFASDFEEENLEPFQRAKNLSDKLGAELILVYVNTPGDNFLSTKDAFKKINKFLHLAKASLEVEIYNDYSVERGILAFSESRNADLIGLPTHGRKGLSHFLMGSIGEDVTNHSKIPVITFKI</sequence>
<dbReference type="InterPro" id="IPR006016">
    <property type="entry name" value="UspA"/>
</dbReference>
<evidence type="ECO:0000259" key="2">
    <source>
        <dbReference type="Pfam" id="PF00582"/>
    </source>
</evidence>
<dbReference type="Proteomes" id="UP000184406">
    <property type="component" value="Unassembled WGS sequence"/>
</dbReference>
<evidence type="ECO:0000313" key="4">
    <source>
        <dbReference type="Proteomes" id="UP000184406"/>
    </source>
</evidence>
<evidence type="ECO:0000256" key="1">
    <source>
        <dbReference type="ARBA" id="ARBA00008791"/>
    </source>
</evidence>
<dbReference type="PANTHER" id="PTHR46268:SF6">
    <property type="entry name" value="UNIVERSAL STRESS PROTEIN UP12"/>
    <property type="match status" value="1"/>
</dbReference>
<organism evidence="3 4">
    <name type="scientific">Arenibacter palladensis</name>
    <dbReference type="NCBI Taxonomy" id="237373"/>
    <lineage>
        <taxon>Bacteria</taxon>
        <taxon>Pseudomonadati</taxon>
        <taxon>Bacteroidota</taxon>
        <taxon>Flavobacteriia</taxon>
        <taxon>Flavobacteriales</taxon>
        <taxon>Flavobacteriaceae</taxon>
        <taxon>Arenibacter</taxon>
    </lineage>
</organism>
<dbReference type="SUPFAM" id="SSF52402">
    <property type="entry name" value="Adenine nucleotide alpha hydrolases-like"/>
    <property type="match status" value="2"/>
</dbReference>